<feature type="region of interest" description="Disordered" evidence="8">
    <location>
        <begin position="797"/>
        <end position="821"/>
    </location>
</feature>
<keyword evidence="11" id="KW-0675">Receptor</keyword>
<dbReference type="Gene3D" id="2.170.130.10">
    <property type="entry name" value="TonB-dependent receptor, plug domain"/>
    <property type="match status" value="1"/>
</dbReference>
<dbReference type="InterPro" id="IPR036942">
    <property type="entry name" value="Beta-barrel_TonB_sf"/>
</dbReference>
<keyword evidence="12" id="KW-1185">Reference proteome</keyword>
<evidence type="ECO:0000256" key="2">
    <source>
        <dbReference type="ARBA" id="ARBA00022448"/>
    </source>
</evidence>
<feature type="signal peptide" evidence="9">
    <location>
        <begin position="1"/>
        <end position="20"/>
    </location>
</feature>
<dbReference type="Pfam" id="PF14905">
    <property type="entry name" value="OMP_b-brl_3"/>
    <property type="match status" value="1"/>
</dbReference>
<gene>
    <name evidence="11" type="ORF">ACFSJU_02640</name>
</gene>
<protein>
    <submittedName>
        <fullName evidence="11">TonB-dependent receptor domain-containing protein</fullName>
    </submittedName>
</protein>
<dbReference type="InterPro" id="IPR013784">
    <property type="entry name" value="Carb-bd-like_fold"/>
</dbReference>
<dbReference type="Pfam" id="PF13620">
    <property type="entry name" value="CarboxypepD_reg"/>
    <property type="match status" value="1"/>
</dbReference>
<dbReference type="SUPFAM" id="SSF56935">
    <property type="entry name" value="Porins"/>
    <property type="match status" value="1"/>
</dbReference>
<sequence>MKQIINIIASIVLLSQASLAQTGSLSGKVVDSNTKAALDFASIALVNSSDGQTAKVSQTNLEGNFNISDIAIGTYRLKVSFVGYQPFSSDIITISSEALQVNLGQINLIQNKANVLKEVAIQGQRSAMQLGVDRKVFSVDQSLVSEGGSATDLLANVPTVSVDIDGNVNLRGSGSVRVLIDGKPSAIGGGDISTVLQSLPASSIETIELITNPSSKYDAEGQTGIINIVLKKNKKVGINGAVALSAGTQENYNANTSLSYRDGNVNLYGNYSFRYGTRIGGGFNNTSFINSGQTFNNSTGSRNNVGNNAKVGVDFYLNNKTTIGASANFNVRDSEDSEDISYIYQNYSLGKNGTSFRKSEEEGIDKGYDLTLDFSRKFKKTGHELIANFSFGESFEDEGSVLNQDFFDTQGFRKDTLDRRITDNTEKRSNYNIQVDYTLPLTTEQKFETGYRTTIGLGEDGQNSRRYNLQTSSFEQDFSLTNDFNSEDIVHALYANYQNQVSKGFGFQAGLRAEQAYLNTEYIGRDRTSLAETRSPGKLDYLRVYPSIFLTQKFKGENQLQLSYTRRVNRPRGWQVNPFLDVTDPNNQRKGNPNLKPEDIHSVEFSYMKYWKAITLTSTLFARQVNDVVQSYRTRLNGDTTLSQFINIAKTQASGLEIISRADIAKGFNVTANVNVFYNRFFGNEEYNLKSNDGYNWNTNLSSNFQLPYNLSGQINMHYMGPRITAQGRGKEMFGLDAALRLEMLKKKASLSFNMRDVFNTRKWGMITQTDQLVSEFQRRMQGRQATLTFSYRFGQSDLPQRNRRNDRDQQQAPQMEEPVF</sequence>
<dbReference type="Gene3D" id="2.60.40.1120">
    <property type="entry name" value="Carboxypeptidase-like, regulatory domain"/>
    <property type="match status" value="1"/>
</dbReference>
<dbReference type="PANTHER" id="PTHR40980">
    <property type="entry name" value="PLUG DOMAIN-CONTAINING PROTEIN"/>
    <property type="match status" value="1"/>
</dbReference>
<evidence type="ECO:0000256" key="7">
    <source>
        <dbReference type="PROSITE-ProRule" id="PRU01360"/>
    </source>
</evidence>
<keyword evidence="3 7" id="KW-1134">Transmembrane beta strand</keyword>
<comment type="caution">
    <text evidence="11">The sequence shown here is derived from an EMBL/GenBank/DDBJ whole genome shotgun (WGS) entry which is preliminary data.</text>
</comment>
<evidence type="ECO:0000256" key="9">
    <source>
        <dbReference type="SAM" id="SignalP"/>
    </source>
</evidence>
<keyword evidence="4 7" id="KW-0812">Transmembrane</keyword>
<keyword evidence="2 7" id="KW-0813">Transport</keyword>
<dbReference type="PANTHER" id="PTHR40980:SF4">
    <property type="entry name" value="TONB-DEPENDENT RECEPTOR-LIKE BETA-BARREL DOMAIN-CONTAINING PROTEIN"/>
    <property type="match status" value="1"/>
</dbReference>
<keyword evidence="6 7" id="KW-0998">Cell outer membrane</keyword>
<comment type="subcellular location">
    <subcellularLocation>
        <location evidence="1 7">Cell outer membrane</location>
        <topology evidence="1 7">Multi-pass membrane protein</topology>
    </subcellularLocation>
</comment>
<evidence type="ECO:0000313" key="12">
    <source>
        <dbReference type="Proteomes" id="UP001597387"/>
    </source>
</evidence>
<keyword evidence="5 7" id="KW-0472">Membrane</keyword>
<keyword evidence="9" id="KW-0732">Signal</keyword>
<dbReference type="RefSeq" id="WP_255899765.1">
    <property type="nucleotide sequence ID" value="NZ_JAFMZO010000001.1"/>
</dbReference>
<feature type="domain" description="Outer membrane protein beta-barrel" evidence="10">
    <location>
        <begin position="376"/>
        <end position="792"/>
    </location>
</feature>
<dbReference type="InterPro" id="IPR037066">
    <property type="entry name" value="Plug_dom_sf"/>
</dbReference>
<organism evidence="11 12">
    <name type="scientific">Paradesertivirga mongoliensis</name>
    <dbReference type="NCBI Taxonomy" id="2100740"/>
    <lineage>
        <taxon>Bacteria</taxon>
        <taxon>Pseudomonadati</taxon>
        <taxon>Bacteroidota</taxon>
        <taxon>Sphingobacteriia</taxon>
        <taxon>Sphingobacteriales</taxon>
        <taxon>Sphingobacteriaceae</taxon>
        <taxon>Paradesertivirga</taxon>
    </lineage>
</organism>
<evidence type="ECO:0000259" key="10">
    <source>
        <dbReference type="Pfam" id="PF14905"/>
    </source>
</evidence>
<feature type="chain" id="PRO_5045143795" evidence="9">
    <location>
        <begin position="21"/>
        <end position="821"/>
    </location>
</feature>
<evidence type="ECO:0000256" key="8">
    <source>
        <dbReference type="SAM" id="MobiDB-lite"/>
    </source>
</evidence>
<dbReference type="PROSITE" id="PS52016">
    <property type="entry name" value="TONB_DEPENDENT_REC_3"/>
    <property type="match status" value="1"/>
</dbReference>
<dbReference type="Proteomes" id="UP001597387">
    <property type="component" value="Unassembled WGS sequence"/>
</dbReference>
<evidence type="ECO:0000256" key="5">
    <source>
        <dbReference type="ARBA" id="ARBA00023136"/>
    </source>
</evidence>
<evidence type="ECO:0000313" key="11">
    <source>
        <dbReference type="EMBL" id="MFD2161270.1"/>
    </source>
</evidence>
<evidence type="ECO:0000256" key="4">
    <source>
        <dbReference type="ARBA" id="ARBA00022692"/>
    </source>
</evidence>
<dbReference type="SUPFAM" id="SSF49452">
    <property type="entry name" value="Starch-binding domain-like"/>
    <property type="match status" value="1"/>
</dbReference>
<accession>A0ABW4ZH60</accession>
<dbReference type="Gene3D" id="2.40.170.20">
    <property type="entry name" value="TonB-dependent receptor, beta-barrel domain"/>
    <property type="match status" value="1"/>
</dbReference>
<reference evidence="12" key="1">
    <citation type="journal article" date="2019" name="Int. J. Syst. Evol. Microbiol.">
        <title>The Global Catalogue of Microorganisms (GCM) 10K type strain sequencing project: providing services to taxonomists for standard genome sequencing and annotation.</title>
        <authorList>
            <consortium name="The Broad Institute Genomics Platform"/>
            <consortium name="The Broad Institute Genome Sequencing Center for Infectious Disease"/>
            <person name="Wu L."/>
            <person name="Ma J."/>
        </authorList>
    </citation>
    <scope>NUCLEOTIDE SEQUENCE [LARGE SCALE GENOMIC DNA]</scope>
    <source>
        <strain evidence="12">KCTC 42217</strain>
    </source>
</reference>
<evidence type="ECO:0000256" key="6">
    <source>
        <dbReference type="ARBA" id="ARBA00023237"/>
    </source>
</evidence>
<name>A0ABW4ZH60_9SPHI</name>
<dbReference type="EMBL" id="JBHUHZ010000001">
    <property type="protein sequence ID" value="MFD2161270.1"/>
    <property type="molecule type" value="Genomic_DNA"/>
</dbReference>
<evidence type="ECO:0000256" key="3">
    <source>
        <dbReference type="ARBA" id="ARBA00022452"/>
    </source>
</evidence>
<comment type="similarity">
    <text evidence="7">Belongs to the TonB-dependent receptor family.</text>
</comment>
<evidence type="ECO:0000256" key="1">
    <source>
        <dbReference type="ARBA" id="ARBA00004571"/>
    </source>
</evidence>
<dbReference type="InterPro" id="IPR041700">
    <property type="entry name" value="OMP_b-brl_3"/>
</dbReference>
<dbReference type="InterPro" id="IPR039426">
    <property type="entry name" value="TonB-dep_rcpt-like"/>
</dbReference>
<proteinExistence type="inferred from homology"/>